<gene>
    <name evidence="1" type="ORF">TIFTF001_040323</name>
    <name evidence="2" type="ORF">TIFTF001_040325</name>
    <name evidence="3" type="ORF">TIFTF001_040329</name>
    <name evidence="4" type="ORF">TIFTF001_040331</name>
</gene>
<evidence type="ECO:0000313" key="5">
    <source>
        <dbReference type="Proteomes" id="UP001187192"/>
    </source>
</evidence>
<proteinExistence type="predicted"/>
<dbReference type="EMBL" id="BTGU01001407">
    <property type="protein sequence ID" value="GMN22728.1"/>
    <property type="molecule type" value="Genomic_DNA"/>
</dbReference>
<keyword evidence="5" id="KW-1185">Reference proteome</keyword>
<evidence type="ECO:0000313" key="2">
    <source>
        <dbReference type="EMBL" id="GMN22728.1"/>
    </source>
</evidence>
<dbReference type="AlphaFoldDB" id="A0AA87YSZ4"/>
<evidence type="ECO:0000313" key="4">
    <source>
        <dbReference type="EMBL" id="GMN22754.1"/>
    </source>
</evidence>
<organism evidence="4 5">
    <name type="scientific">Ficus carica</name>
    <name type="common">Common fig</name>
    <dbReference type="NCBI Taxonomy" id="3494"/>
    <lineage>
        <taxon>Eukaryota</taxon>
        <taxon>Viridiplantae</taxon>
        <taxon>Streptophyta</taxon>
        <taxon>Embryophyta</taxon>
        <taxon>Tracheophyta</taxon>
        <taxon>Spermatophyta</taxon>
        <taxon>Magnoliopsida</taxon>
        <taxon>eudicotyledons</taxon>
        <taxon>Gunneridae</taxon>
        <taxon>Pentapetalae</taxon>
        <taxon>rosids</taxon>
        <taxon>fabids</taxon>
        <taxon>Rosales</taxon>
        <taxon>Moraceae</taxon>
        <taxon>Ficeae</taxon>
        <taxon>Ficus</taxon>
    </lineage>
</organism>
<accession>A0AA87YSZ4</accession>
<reference evidence="4" key="1">
    <citation type="submission" date="2023-07" db="EMBL/GenBank/DDBJ databases">
        <title>draft genome sequence of fig (Ficus carica).</title>
        <authorList>
            <person name="Takahashi T."/>
            <person name="Nishimura K."/>
        </authorList>
    </citation>
    <scope>NUCLEOTIDE SEQUENCE</scope>
</reference>
<name>A0AA87YSZ4_FICCA</name>
<comment type="caution">
    <text evidence="4">The sequence shown here is derived from an EMBL/GenBank/DDBJ whole genome shotgun (WGS) entry which is preliminary data.</text>
</comment>
<evidence type="ECO:0000313" key="3">
    <source>
        <dbReference type="EMBL" id="GMN22742.1"/>
    </source>
</evidence>
<protein>
    <submittedName>
        <fullName evidence="4">Uncharacterized protein</fullName>
    </submittedName>
</protein>
<dbReference type="EMBL" id="BTGU01001409">
    <property type="protein sequence ID" value="GMN22754.1"/>
    <property type="molecule type" value="Genomic_DNA"/>
</dbReference>
<dbReference type="EMBL" id="BTGU01001406">
    <property type="protein sequence ID" value="GMN22722.1"/>
    <property type="molecule type" value="Genomic_DNA"/>
</dbReference>
<dbReference type="EMBL" id="BTGU01001408">
    <property type="protein sequence ID" value="GMN22742.1"/>
    <property type="molecule type" value="Genomic_DNA"/>
</dbReference>
<dbReference type="Proteomes" id="UP001187192">
    <property type="component" value="Unassembled WGS sequence"/>
</dbReference>
<sequence length="77" mass="8778">MARLVPTFCNRRSGDGSAMVTVRPRDGEKLVTARQRDGAAKVVRVERERSRESGLEESTVKLFLKWRVLGVKRVCIY</sequence>
<evidence type="ECO:0000313" key="1">
    <source>
        <dbReference type="EMBL" id="GMN22722.1"/>
    </source>
</evidence>